<keyword evidence="4" id="KW-1185">Reference proteome</keyword>
<proteinExistence type="predicted"/>
<keyword evidence="2" id="KW-0812">Transmembrane</keyword>
<organism evidence="3 4">
    <name type="scientific">Solanum commersonii</name>
    <name type="common">Commerson's wild potato</name>
    <name type="synonym">Commerson's nightshade</name>
    <dbReference type="NCBI Taxonomy" id="4109"/>
    <lineage>
        <taxon>Eukaryota</taxon>
        <taxon>Viridiplantae</taxon>
        <taxon>Streptophyta</taxon>
        <taxon>Embryophyta</taxon>
        <taxon>Tracheophyta</taxon>
        <taxon>Spermatophyta</taxon>
        <taxon>Magnoliopsida</taxon>
        <taxon>eudicotyledons</taxon>
        <taxon>Gunneridae</taxon>
        <taxon>Pentapetalae</taxon>
        <taxon>asterids</taxon>
        <taxon>lamiids</taxon>
        <taxon>Solanales</taxon>
        <taxon>Solanaceae</taxon>
        <taxon>Solanoideae</taxon>
        <taxon>Solaneae</taxon>
        <taxon>Solanum</taxon>
    </lineage>
</organism>
<evidence type="ECO:0000313" key="3">
    <source>
        <dbReference type="EMBL" id="KAG5615730.1"/>
    </source>
</evidence>
<accession>A0A9J5ZUR9</accession>
<comment type="caution">
    <text evidence="3">The sequence shown here is derived from an EMBL/GenBank/DDBJ whole genome shotgun (WGS) entry which is preliminary data.</text>
</comment>
<name>A0A9J5ZUR9_SOLCO</name>
<reference evidence="3 4" key="1">
    <citation type="submission" date="2020-09" db="EMBL/GenBank/DDBJ databases">
        <title>De no assembly of potato wild relative species, Solanum commersonii.</title>
        <authorList>
            <person name="Cho K."/>
        </authorList>
    </citation>
    <scope>NUCLEOTIDE SEQUENCE [LARGE SCALE GENOMIC DNA]</scope>
    <source>
        <strain evidence="3">LZ3.2</strain>
        <tissue evidence="3">Leaf</tissue>
    </source>
</reference>
<feature type="transmembrane region" description="Helical" evidence="2">
    <location>
        <begin position="82"/>
        <end position="100"/>
    </location>
</feature>
<protein>
    <submittedName>
        <fullName evidence="3">Uncharacterized protein</fullName>
    </submittedName>
</protein>
<evidence type="ECO:0000256" key="2">
    <source>
        <dbReference type="SAM" id="Phobius"/>
    </source>
</evidence>
<dbReference type="AlphaFoldDB" id="A0A9J5ZUR9"/>
<dbReference type="Proteomes" id="UP000824120">
    <property type="component" value="Chromosome 3"/>
</dbReference>
<sequence>MVATPAYKTNVDPIYQTKNNNEKFFGVNWMIGPRAAPSSPHSPFPNMNLESSKPSDSAWPGHPKRPALQKAKLSIESRERRAYRSAIVTSLFIVATIAIGNKVETSI</sequence>
<gene>
    <name evidence="3" type="ORF">H5410_015554</name>
</gene>
<evidence type="ECO:0000256" key="1">
    <source>
        <dbReference type="SAM" id="MobiDB-lite"/>
    </source>
</evidence>
<evidence type="ECO:0000313" key="4">
    <source>
        <dbReference type="Proteomes" id="UP000824120"/>
    </source>
</evidence>
<keyword evidence="2" id="KW-0472">Membrane</keyword>
<keyword evidence="2" id="KW-1133">Transmembrane helix</keyword>
<feature type="region of interest" description="Disordered" evidence="1">
    <location>
        <begin position="36"/>
        <end position="73"/>
    </location>
</feature>
<dbReference type="EMBL" id="JACXVP010000003">
    <property type="protein sequence ID" value="KAG5615730.1"/>
    <property type="molecule type" value="Genomic_DNA"/>
</dbReference>